<name>A0A1S3I5B0_LINAN</name>
<dbReference type="GO" id="GO:0060271">
    <property type="term" value="P:cilium assembly"/>
    <property type="evidence" value="ECO:0007669"/>
    <property type="project" value="TreeGrafter"/>
</dbReference>
<dbReference type="PROSITE" id="PS50082">
    <property type="entry name" value="WD_REPEATS_2"/>
    <property type="match status" value="1"/>
</dbReference>
<dbReference type="OMA" id="WENYICV"/>
<evidence type="ECO:0000259" key="4">
    <source>
        <dbReference type="Pfam" id="PF21031"/>
    </source>
</evidence>
<keyword evidence="1 3" id="KW-0853">WD repeat</keyword>
<dbReference type="GO" id="GO:0005814">
    <property type="term" value="C:centriole"/>
    <property type="evidence" value="ECO:0007669"/>
    <property type="project" value="TreeGrafter"/>
</dbReference>
<dbReference type="AlphaFoldDB" id="A0A1S3I5B0"/>
<dbReference type="PANTHER" id="PTHR44019">
    <property type="entry name" value="WD REPEAT-CONTAINING PROTEIN 55"/>
    <property type="match status" value="1"/>
</dbReference>
<evidence type="ECO:0000256" key="2">
    <source>
        <dbReference type="ARBA" id="ARBA00022737"/>
    </source>
</evidence>
<feature type="domain" description="WD repeat-containing protein 54 beta-propeller" evidence="4">
    <location>
        <begin position="1"/>
        <end position="328"/>
    </location>
</feature>
<dbReference type="InterPro" id="IPR049546">
    <property type="entry name" value="WDR54_beta_prop"/>
</dbReference>
<gene>
    <name evidence="6 7" type="primary">LOC106160811</name>
</gene>
<dbReference type="GeneID" id="106160811"/>
<dbReference type="Gene3D" id="2.130.10.10">
    <property type="entry name" value="YVTN repeat-like/Quinoprotein amine dehydrogenase"/>
    <property type="match status" value="1"/>
</dbReference>
<evidence type="ECO:0000313" key="5">
    <source>
        <dbReference type="Proteomes" id="UP000085678"/>
    </source>
</evidence>
<protein>
    <submittedName>
        <fullName evidence="6">WD repeat-containing protein 54 isoform X1</fullName>
    </submittedName>
    <submittedName>
        <fullName evidence="7">WD repeat-containing protein 54 isoform X2</fullName>
    </submittedName>
</protein>
<dbReference type="InterPro" id="IPR050505">
    <property type="entry name" value="WDR55/POC1"/>
</dbReference>
<dbReference type="PANTHER" id="PTHR44019:SF8">
    <property type="entry name" value="POC1 CENTRIOLAR PROTEIN HOMOLOG"/>
    <property type="match status" value="1"/>
</dbReference>
<dbReference type="Proteomes" id="UP000085678">
    <property type="component" value="Unplaced"/>
</dbReference>
<dbReference type="InterPro" id="IPR015943">
    <property type="entry name" value="WD40/YVTN_repeat-like_dom_sf"/>
</dbReference>
<evidence type="ECO:0000256" key="1">
    <source>
        <dbReference type="ARBA" id="ARBA00022574"/>
    </source>
</evidence>
<keyword evidence="5" id="KW-1185">Reference proteome</keyword>
<evidence type="ECO:0000256" key="3">
    <source>
        <dbReference type="PROSITE-ProRule" id="PRU00221"/>
    </source>
</evidence>
<dbReference type="Pfam" id="PF21031">
    <property type="entry name" value="WDR54"/>
    <property type="match status" value="1"/>
</dbReference>
<organism evidence="5 6">
    <name type="scientific">Lingula anatina</name>
    <name type="common">Brachiopod</name>
    <name type="synonym">Lingula unguis</name>
    <dbReference type="NCBI Taxonomy" id="7574"/>
    <lineage>
        <taxon>Eukaryota</taxon>
        <taxon>Metazoa</taxon>
        <taxon>Spiralia</taxon>
        <taxon>Lophotrochozoa</taxon>
        <taxon>Brachiopoda</taxon>
        <taxon>Linguliformea</taxon>
        <taxon>Lingulata</taxon>
        <taxon>Lingulida</taxon>
        <taxon>Linguloidea</taxon>
        <taxon>Lingulidae</taxon>
        <taxon>Lingula</taxon>
    </lineage>
</organism>
<keyword evidence="2" id="KW-0677">Repeat</keyword>
<dbReference type="RefSeq" id="XP_013393022.1">
    <property type="nucleotide sequence ID" value="XM_013537568.2"/>
</dbReference>
<evidence type="ECO:0000313" key="6">
    <source>
        <dbReference type="RefSeq" id="XP_013393021.1"/>
    </source>
</evidence>
<proteinExistence type="predicted"/>
<sequence length="331" mass="35586">MFVKDKPLTLRGSSSLLYNNLAVLKNPEKGITSYGVCHKSLVNIVSCGMSGATNHRQVICHKDASSQSSTVVMQAKWVKLSTRTVLLLTTQRGVQMFEPDGSAMLYWHALPDISAEDLQACFVRGVAGAETEDLATICVGNHKGDILVFEIPPKGINVSLLEVLQGHSSAICDLASDGELDGRVFSSDDSGAIVMWKAGEPFQQMLKISGAGSPCCSLAVWKNMVVGGYGSGHLRLYNTDTGNLAAEVTAHARWINAVDVAKNTGLLLSVSEDSFIRIWQLKEGNSPEISFVFGEAVTDLQLVGGCFNNDDGISFVTTGYDNNDIVMFKQA</sequence>
<dbReference type="GO" id="GO:0036064">
    <property type="term" value="C:ciliary basal body"/>
    <property type="evidence" value="ECO:0007669"/>
    <property type="project" value="TreeGrafter"/>
</dbReference>
<dbReference type="SMART" id="SM00320">
    <property type="entry name" value="WD40"/>
    <property type="match status" value="3"/>
</dbReference>
<dbReference type="RefSeq" id="XP_013393021.1">
    <property type="nucleotide sequence ID" value="XM_013537567.2"/>
</dbReference>
<feature type="repeat" description="WD" evidence="3">
    <location>
        <begin position="248"/>
        <end position="289"/>
    </location>
</feature>
<dbReference type="STRING" id="7574.A0A1S3I5B0"/>
<evidence type="ECO:0000313" key="7">
    <source>
        <dbReference type="RefSeq" id="XP_013393022.1"/>
    </source>
</evidence>
<dbReference type="InterPro" id="IPR036322">
    <property type="entry name" value="WD40_repeat_dom_sf"/>
</dbReference>
<dbReference type="InterPro" id="IPR001680">
    <property type="entry name" value="WD40_rpt"/>
</dbReference>
<dbReference type="KEGG" id="lak:106160811"/>
<dbReference type="PROSITE" id="PS50294">
    <property type="entry name" value="WD_REPEATS_REGION"/>
    <property type="match status" value="1"/>
</dbReference>
<reference evidence="6 7" key="1">
    <citation type="submission" date="2025-04" db="UniProtKB">
        <authorList>
            <consortium name="RefSeq"/>
        </authorList>
    </citation>
    <scope>IDENTIFICATION</scope>
    <source>
        <tissue evidence="6 7">Gonads</tissue>
    </source>
</reference>
<dbReference type="SUPFAM" id="SSF50978">
    <property type="entry name" value="WD40 repeat-like"/>
    <property type="match status" value="1"/>
</dbReference>
<dbReference type="OrthoDB" id="756370at2759"/>
<accession>A0A1S3I5B0</accession>